<dbReference type="EMBL" id="JADNRY010000152">
    <property type="protein sequence ID" value="KAF9063194.1"/>
    <property type="molecule type" value="Genomic_DNA"/>
</dbReference>
<sequence length="81" mass="9428">MYVHAPLYALFCTHFPISPFLALQSMMTMWSMVLVHIPDFLYILFGCCILHVVDYTCIATCFDNDNKQLIVLHILYNLWPG</sequence>
<protein>
    <submittedName>
        <fullName evidence="2">Uncharacterized protein</fullName>
    </submittedName>
</protein>
<keyword evidence="1" id="KW-1133">Transmembrane helix</keyword>
<proteinExistence type="predicted"/>
<evidence type="ECO:0000313" key="2">
    <source>
        <dbReference type="EMBL" id="KAF9063194.1"/>
    </source>
</evidence>
<evidence type="ECO:0000313" key="3">
    <source>
        <dbReference type="Proteomes" id="UP000772434"/>
    </source>
</evidence>
<feature type="transmembrane region" description="Helical" evidence="1">
    <location>
        <begin position="30"/>
        <end position="53"/>
    </location>
</feature>
<keyword evidence="1" id="KW-0812">Transmembrane</keyword>
<dbReference type="Proteomes" id="UP000772434">
    <property type="component" value="Unassembled WGS sequence"/>
</dbReference>
<dbReference type="AlphaFoldDB" id="A0A9P5PCQ6"/>
<comment type="caution">
    <text evidence="2">The sequence shown here is derived from an EMBL/GenBank/DDBJ whole genome shotgun (WGS) entry which is preliminary data.</text>
</comment>
<keyword evidence="1" id="KW-0472">Membrane</keyword>
<reference evidence="2" key="1">
    <citation type="submission" date="2020-11" db="EMBL/GenBank/DDBJ databases">
        <authorList>
            <consortium name="DOE Joint Genome Institute"/>
            <person name="Ahrendt S."/>
            <person name="Riley R."/>
            <person name="Andreopoulos W."/>
            <person name="Labutti K."/>
            <person name="Pangilinan J."/>
            <person name="Ruiz-Duenas F.J."/>
            <person name="Barrasa J.M."/>
            <person name="Sanchez-Garcia M."/>
            <person name="Camarero S."/>
            <person name="Miyauchi S."/>
            <person name="Serrano A."/>
            <person name="Linde D."/>
            <person name="Babiker R."/>
            <person name="Drula E."/>
            <person name="Ayuso-Fernandez I."/>
            <person name="Pacheco R."/>
            <person name="Padilla G."/>
            <person name="Ferreira P."/>
            <person name="Barriuso J."/>
            <person name="Kellner H."/>
            <person name="Castanera R."/>
            <person name="Alfaro M."/>
            <person name="Ramirez L."/>
            <person name="Pisabarro A.G."/>
            <person name="Kuo A."/>
            <person name="Tritt A."/>
            <person name="Lipzen A."/>
            <person name="He G."/>
            <person name="Yan M."/>
            <person name="Ng V."/>
            <person name="Cullen D."/>
            <person name="Martin F."/>
            <person name="Rosso M.-N."/>
            <person name="Henrissat B."/>
            <person name="Hibbett D."/>
            <person name="Martinez A.T."/>
            <person name="Grigoriev I.V."/>
        </authorList>
    </citation>
    <scope>NUCLEOTIDE SEQUENCE</scope>
    <source>
        <strain evidence="2">AH 40177</strain>
    </source>
</reference>
<evidence type="ECO:0000256" key="1">
    <source>
        <dbReference type="SAM" id="Phobius"/>
    </source>
</evidence>
<gene>
    <name evidence="2" type="ORF">BDP27DRAFT_251224</name>
</gene>
<feature type="transmembrane region" description="Helical" evidence="1">
    <location>
        <begin position="6"/>
        <end position="23"/>
    </location>
</feature>
<organism evidence="2 3">
    <name type="scientific">Rhodocollybia butyracea</name>
    <dbReference type="NCBI Taxonomy" id="206335"/>
    <lineage>
        <taxon>Eukaryota</taxon>
        <taxon>Fungi</taxon>
        <taxon>Dikarya</taxon>
        <taxon>Basidiomycota</taxon>
        <taxon>Agaricomycotina</taxon>
        <taxon>Agaricomycetes</taxon>
        <taxon>Agaricomycetidae</taxon>
        <taxon>Agaricales</taxon>
        <taxon>Marasmiineae</taxon>
        <taxon>Omphalotaceae</taxon>
        <taxon>Rhodocollybia</taxon>
    </lineage>
</organism>
<accession>A0A9P5PCQ6</accession>
<name>A0A9P5PCQ6_9AGAR</name>
<keyword evidence="3" id="KW-1185">Reference proteome</keyword>